<dbReference type="EMBL" id="JACHJQ010000008">
    <property type="protein sequence ID" value="MBB4910820.1"/>
    <property type="molecule type" value="Genomic_DNA"/>
</dbReference>
<evidence type="ECO:0000313" key="2">
    <source>
        <dbReference type="EMBL" id="MBB4910820.1"/>
    </source>
</evidence>
<dbReference type="GO" id="GO:0006487">
    <property type="term" value="P:protein N-linked glycosylation"/>
    <property type="evidence" value="ECO:0007669"/>
    <property type="project" value="TreeGrafter"/>
</dbReference>
<dbReference type="InterPro" id="IPR001173">
    <property type="entry name" value="Glyco_trans_2-like"/>
</dbReference>
<dbReference type="InterPro" id="IPR029044">
    <property type="entry name" value="Nucleotide-diphossugar_trans"/>
</dbReference>
<keyword evidence="3" id="KW-1185">Reference proteome</keyword>
<dbReference type="GO" id="GO:0016740">
    <property type="term" value="F:transferase activity"/>
    <property type="evidence" value="ECO:0007669"/>
    <property type="project" value="UniProtKB-KW"/>
</dbReference>
<keyword evidence="2" id="KW-0808">Transferase</keyword>
<sequence length="246" mass="26589">MRRAGVELSVVVPVYNEERRLPGSLVGLGLALRGLAAEVIVVDNGSTDRTADVIRDQGFPVRLLDCQDRGKGAAVRAGVLAAHGRFVGFCDADLAASVDALPAVLRRLRHGTDVVVGSRAHPGSQVRARHSVLRELGAWAFRRSVRSLVPGVGDTQCGFKFFTHDVAVAAFEPLQTTGFTFDVEVLARVQRLGAVIEEVPVRWIDVAGSTFALWRHGLRSFTDLNRIRAVLDAEPRRAALLVPEAA</sequence>
<dbReference type="PANTHER" id="PTHR10859:SF91">
    <property type="entry name" value="DOLICHYL-PHOSPHATE BETA-GLUCOSYLTRANSFERASE"/>
    <property type="match status" value="1"/>
</dbReference>
<evidence type="ECO:0000259" key="1">
    <source>
        <dbReference type="Pfam" id="PF00535"/>
    </source>
</evidence>
<reference evidence="2 3" key="1">
    <citation type="submission" date="2020-08" db="EMBL/GenBank/DDBJ databases">
        <title>Genomic Encyclopedia of Type Strains, Phase III (KMG-III): the genomes of soil and plant-associated and newly described type strains.</title>
        <authorList>
            <person name="Whitman W."/>
        </authorList>
    </citation>
    <scope>NUCLEOTIDE SEQUENCE [LARGE SCALE GENOMIC DNA]</scope>
    <source>
        <strain evidence="2 3">CECT 8960</strain>
    </source>
</reference>
<comment type="caution">
    <text evidence="2">The sequence shown here is derived from an EMBL/GenBank/DDBJ whole genome shotgun (WGS) entry which is preliminary data.</text>
</comment>
<feature type="domain" description="Glycosyltransferase 2-like" evidence="1">
    <location>
        <begin position="9"/>
        <end position="162"/>
    </location>
</feature>
<organism evidence="2 3">
    <name type="scientific">Actinophytocola algeriensis</name>
    <dbReference type="NCBI Taxonomy" id="1768010"/>
    <lineage>
        <taxon>Bacteria</taxon>
        <taxon>Bacillati</taxon>
        <taxon>Actinomycetota</taxon>
        <taxon>Actinomycetes</taxon>
        <taxon>Pseudonocardiales</taxon>
        <taxon>Pseudonocardiaceae</taxon>
    </lineage>
</organism>
<dbReference type="Gene3D" id="3.90.550.10">
    <property type="entry name" value="Spore Coat Polysaccharide Biosynthesis Protein SpsA, Chain A"/>
    <property type="match status" value="1"/>
</dbReference>
<protein>
    <submittedName>
        <fullName evidence="2">Glycosyltransferase involved in cell wall biosynthesis</fullName>
    </submittedName>
</protein>
<accession>A0A7W7QBX4</accession>
<name>A0A7W7QBX4_9PSEU</name>
<dbReference type="AlphaFoldDB" id="A0A7W7QBX4"/>
<evidence type="ECO:0000313" key="3">
    <source>
        <dbReference type="Proteomes" id="UP000520767"/>
    </source>
</evidence>
<dbReference type="RefSeq" id="WP_184814852.1">
    <property type="nucleotide sequence ID" value="NZ_JACHJQ010000008.1"/>
</dbReference>
<dbReference type="Proteomes" id="UP000520767">
    <property type="component" value="Unassembled WGS sequence"/>
</dbReference>
<gene>
    <name evidence="2" type="ORF">FHR82_007079</name>
</gene>
<proteinExistence type="predicted"/>
<dbReference type="SUPFAM" id="SSF53448">
    <property type="entry name" value="Nucleotide-diphospho-sugar transferases"/>
    <property type="match status" value="1"/>
</dbReference>
<dbReference type="Pfam" id="PF00535">
    <property type="entry name" value="Glycos_transf_2"/>
    <property type="match status" value="1"/>
</dbReference>
<dbReference type="PANTHER" id="PTHR10859">
    <property type="entry name" value="GLYCOSYL TRANSFERASE"/>
    <property type="match status" value="1"/>
</dbReference>